<evidence type="ECO:0000313" key="1">
    <source>
        <dbReference type="Proteomes" id="UP000887572"/>
    </source>
</evidence>
<keyword evidence="1" id="KW-1185">Reference proteome</keyword>
<sequence>MIRSDFWWVHFTFCYFNEHLLPATSYILYWTICRYSDQSKSLRHAFLSVFVSKQQQMGVDADEANDGTNWVESHPCRCGAKNWTASHMERVLVKLCCGSDAQSVIYNANAEKKEEHRNSLVPPEPSSRVRRRSINNWRPIAGIFAVNPKEEDLNECVKSHQDSPHEAIHVLFKCDKCGREFDCTYEIIADERGKRQSFGHYTSVSEPITVGTCCNETHSYEYIQRIFANMWDKDKFQTHYNNCRHWSDAFWWKAHPDEYKKKKAAEEKMGGKALDLKS</sequence>
<name>A0A914H9J9_GLORO</name>
<protein>
    <submittedName>
        <fullName evidence="2">Uncharacterized protein</fullName>
    </submittedName>
</protein>
<proteinExistence type="predicted"/>
<reference evidence="2" key="1">
    <citation type="submission" date="2022-11" db="UniProtKB">
        <authorList>
            <consortium name="WormBaseParasite"/>
        </authorList>
    </citation>
    <scope>IDENTIFICATION</scope>
</reference>
<accession>A0A914H9J9</accession>
<dbReference type="Proteomes" id="UP000887572">
    <property type="component" value="Unplaced"/>
</dbReference>
<dbReference type="AlphaFoldDB" id="A0A914H9J9"/>
<dbReference type="WBParaSite" id="Gr19_v10_g15305.t1">
    <property type="protein sequence ID" value="Gr19_v10_g15305.t1"/>
    <property type="gene ID" value="Gr19_v10_g15305"/>
</dbReference>
<organism evidence="1 2">
    <name type="scientific">Globodera rostochiensis</name>
    <name type="common">Golden nematode worm</name>
    <name type="synonym">Heterodera rostochiensis</name>
    <dbReference type="NCBI Taxonomy" id="31243"/>
    <lineage>
        <taxon>Eukaryota</taxon>
        <taxon>Metazoa</taxon>
        <taxon>Ecdysozoa</taxon>
        <taxon>Nematoda</taxon>
        <taxon>Chromadorea</taxon>
        <taxon>Rhabditida</taxon>
        <taxon>Tylenchina</taxon>
        <taxon>Tylenchomorpha</taxon>
        <taxon>Tylenchoidea</taxon>
        <taxon>Heteroderidae</taxon>
        <taxon>Heteroderinae</taxon>
        <taxon>Globodera</taxon>
    </lineage>
</organism>
<evidence type="ECO:0000313" key="2">
    <source>
        <dbReference type="WBParaSite" id="Gr19_v10_g15305.t1"/>
    </source>
</evidence>